<evidence type="ECO:0000256" key="9">
    <source>
        <dbReference type="SAM" id="MobiDB-lite"/>
    </source>
</evidence>
<accession>A0A8C4MWS6</accession>
<evidence type="ECO:0000256" key="7">
    <source>
        <dbReference type="ARBA" id="ARBA00023242"/>
    </source>
</evidence>
<feature type="binding site" evidence="8">
    <location>
        <position position="43"/>
    </location>
    <ligand>
        <name>Zn(2+)</name>
        <dbReference type="ChEBI" id="CHEBI:29105"/>
    </ligand>
</feature>
<feature type="binding site" evidence="8">
    <location>
        <position position="46"/>
    </location>
    <ligand>
        <name>Zn(2+)</name>
        <dbReference type="ChEBI" id="CHEBI:29105"/>
    </ligand>
</feature>
<evidence type="ECO:0000256" key="6">
    <source>
        <dbReference type="ARBA" id="ARBA00023187"/>
    </source>
</evidence>
<proteinExistence type="inferred from homology"/>
<evidence type="ECO:0000256" key="1">
    <source>
        <dbReference type="ARBA" id="ARBA00004123"/>
    </source>
</evidence>
<dbReference type="AlphaFoldDB" id="A0A8C4MWS6"/>
<keyword evidence="4 8" id="KW-0747">Spliceosome</keyword>
<dbReference type="Ensembl" id="ENSEAST00005035693.1">
    <property type="protein sequence ID" value="ENSEASP00005032752.1"/>
    <property type="gene ID" value="ENSEASG00005022383.1"/>
</dbReference>
<reference evidence="10" key="1">
    <citation type="submission" date="2023-03" db="UniProtKB">
        <authorList>
            <consortium name="Ensembl"/>
        </authorList>
    </citation>
    <scope>IDENTIFICATION</scope>
</reference>
<dbReference type="GO" id="GO:0000349">
    <property type="term" value="P:generation of catalytic spliceosome for first transesterification step"/>
    <property type="evidence" value="ECO:0007669"/>
    <property type="project" value="UniProtKB-UniRule"/>
</dbReference>
<comment type="subunit">
    <text evidence="8">Component of the spliceosome. Present in the activated B complex, the catalytically activated B* complex which catalyzes the branching, the catalytic step 1 C complex catalyzing the exon ligation, and the postcatalytic P complex containing the ligated exons (mRNA) and the excised lariat intron.</text>
</comment>
<dbReference type="GO" id="GO:0071006">
    <property type="term" value="C:U2-type catalytic step 1 spliceosome"/>
    <property type="evidence" value="ECO:0007669"/>
    <property type="project" value="UniProtKB-UniRule"/>
</dbReference>
<protein>
    <recommendedName>
        <fullName evidence="8">Splicing factor YJU2</fullName>
    </recommendedName>
</protein>
<organism evidence="10">
    <name type="scientific">Equus asinus asinus</name>
    <dbReference type="NCBI Taxonomy" id="83772"/>
    <lineage>
        <taxon>Eukaryota</taxon>
        <taxon>Metazoa</taxon>
        <taxon>Chordata</taxon>
        <taxon>Craniata</taxon>
        <taxon>Vertebrata</taxon>
        <taxon>Euteleostomi</taxon>
        <taxon>Mammalia</taxon>
        <taxon>Eutheria</taxon>
        <taxon>Laurasiatheria</taxon>
        <taxon>Perissodactyla</taxon>
        <taxon>Equidae</taxon>
        <taxon>Equus</taxon>
    </lineage>
</organism>
<feature type="binding site" evidence="8">
    <location>
        <position position="80"/>
    </location>
    <ligand>
        <name>Zn(2+)</name>
        <dbReference type="ChEBI" id="CHEBI:29105"/>
    </ligand>
</feature>
<dbReference type="PANTHER" id="PTHR12111:SF1">
    <property type="entry name" value="SPLICING FACTOR YJU2"/>
    <property type="match status" value="1"/>
</dbReference>
<comment type="subcellular location">
    <subcellularLocation>
        <location evidence="1 8">Nucleus</location>
    </subcellularLocation>
</comment>
<feature type="binding site" evidence="8">
    <location>
        <position position="83"/>
    </location>
    <ligand>
        <name>Zn(2+)</name>
        <dbReference type="ChEBI" id="CHEBI:29105"/>
    </ligand>
</feature>
<evidence type="ECO:0000256" key="8">
    <source>
        <dbReference type="HAMAP-Rule" id="MF_03226"/>
    </source>
</evidence>
<dbReference type="InterPro" id="IPR007590">
    <property type="entry name" value="Saf4/Yju2"/>
</dbReference>
<dbReference type="HAMAP" id="MF_03226">
    <property type="entry name" value="YJU2"/>
    <property type="match status" value="1"/>
</dbReference>
<keyword evidence="5 8" id="KW-0862">Zinc</keyword>
<evidence type="ECO:0000256" key="4">
    <source>
        <dbReference type="ARBA" id="ARBA00022728"/>
    </source>
</evidence>
<evidence type="ECO:0000256" key="2">
    <source>
        <dbReference type="ARBA" id="ARBA00022664"/>
    </source>
</evidence>
<gene>
    <name evidence="8" type="primary">YJU2</name>
</gene>
<keyword evidence="7 8" id="KW-0539">Nucleus</keyword>
<sequence>MSERKVLNKYYPPDFDPSKIPKLKLPKDRQYVVRLMAPFNMRCKTCGEYIYKGKKFNARKETVQNEAYLGLPIFRFYIKCTRCLAEITFKTDPENTDYTMEHGATRNFQAEKLLEEEEKRVQKEREDEELNNPMKVSRAPCVHVCTCVCVCAHVGVQVVSVSLPASDPQAGQWVGECGQQTSQMSPRIPASWSHARRGPGTVSTRGSHSCDRAGLGYDTVDPRMGGCPDGSRVGDGGWQRLEECRCGGSHVAGNGRRALGAEKGPGQQLAGKWGRQSHDHKELSSASGLSELRRGPWASDEATTPWFQPVRPRQRTQPCLTPDQQNHE</sequence>
<evidence type="ECO:0000313" key="10">
    <source>
        <dbReference type="Ensembl" id="ENSEASP00005032752.1"/>
    </source>
</evidence>
<dbReference type="InterPro" id="IPR043701">
    <property type="entry name" value="Yju2"/>
</dbReference>
<dbReference type="Pfam" id="PF04502">
    <property type="entry name" value="Saf4_Yju2"/>
    <property type="match status" value="1"/>
</dbReference>
<feature type="region of interest" description="Disordered" evidence="9">
    <location>
        <begin position="182"/>
        <end position="209"/>
    </location>
</feature>
<evidence type="ECO:0000256" key="3">
    <source>
        <dbReference type="ARBA" id="ARBA00022723"/>
    </source>
</evidence>
<dbReference type="GO" id="GO:0046872">
    <property type="term" value="F:metal ion binding"/>
    <property type="evidence" value="ECO:0007669"/>
    <property type="project" value="UniProtKB-KW"/>
</dbReference>
<comment type="similarity">
    <text evidence="8">Belongs to the CWC16 family. YJU2 subfamily.</text>
</comment>
<feature type="compositionally biased region" description="Polar residues" evidence="9">
    <location>
        <begin position="315"/>
        <end position="328"/>
    </location>
</feature>
<evidence type="ECO:0000256" key="5">
    <source>
        <dbReference type="ARBA" id="ARBA00022833"/>
    </source>
</evidence>
<feature type="region of interest" description="Disordered" evidence="9">
    <location>
        <begin position="254"/>
        <end position="328"/>
    </location>
</feature>
<dbReference type="PANTHER" id="PTHR12111">
    <property type="entry name" value="SPLICING FACTOR YJU2"/>
    <property type="match status" value="1"/>
</dbReference>
<keyword evidence="3 8" id="KW-0479">Metal-binding</keyword>
<comment type="function">
    <text evidence="8">Part of the spliceosome which catalyzes two sequential transesterification reactions, first the excision of the non-coding intron from pre-mRNA and then the ligation of the coding exons to form the mature mRNA. Plays a role in stabilizing the structure of the spliceosome catalytic core and docking of the branch helix into the active site, producing 5'-exon and lariat intron-3'-intermediates. May protect cells from TP53-dependent apoptosis upon dsDNA break damage through association with PRP19-CD5L complex.</text>
</comment>
<keyword evidence="6" id="KW-0508">mRNA splicing</keyword>
<keyword evidence="2" id="KW-0507">mRNA processing</keyword>
<name>A0A8C4MWS6_EQUAS</name>